<evidence type="ECO:0000313" key="3">
    <source>
        <dbReference type="Proteomes" id="UP000092574"/>
    </source>
</evidence>
<dbReference type="AlphaFoldDB" id="A0A1C7I5M4"/>
<dbReference type="RefSeq" id="WP_065541125.1">
    <property type="nucleotide sequence ID" value="NZ_CP015405.2"/>
</dbReference>
<dbReference type="Pfam" id="PF12652">
    <property type="entry name" value="CotJB"/>
    <property type="match status" value="1"/>
</dbReference>
<feature type="domain" description="Protein CotJB" evidence="1">
    <location>
        <begin position="10"/>
        <end position="86"/>
    </location>
</feature>
<protein>
    <submittedName>
        <fullName evidence="2">Spore coat protein CotJB</fullName>
    </submittedName>
</protein>
<name>A0A1C7I5M4_9FIRM</name>
<dbReference type="InterPro" id="IPR024207">
    <property type="entry name" value="CotJB_dom"/>
</dbReference>
<accession>A0A1C7I5M4</accession>
<proteinExistence type="predicted"/>
<evidence type="ECO:0000259" key="1">
    <source>
        <dbReference type="Pfam" id="PF12652"/>
    </source>
</evidence>
<dbReference type="Proteomes" id="UP000092574">
    <property type="component" value="Chromosome"/>
</dbReference>
<reference evidence="2" key="1">
    <citation type="submission" date="2017-04" db="EMBL/GenBank/DDBJ databases">
        <title>Complete Genome Sequences of Twelve Strains of a Stable Defined Moderately Diverse Mouse Microbiota 2 (sDMDMm2).</title>
        <authorList>
            <person name="Uchimura Y."/>
            <person name="Wyss M."/>
            <person name="Brugiroux S."/>
            <person name="Limenitakis J.P."/>
            <person name="Stecher B."/>
            <person name="McCoy K.D."/>
            <person name="Macpherson A.J."/>
        </authorList>
    </citation>
    <scope>NUCLEOTIDE SEQUENCE</scope>
    <source>
        <strain evidence="2">YL58</strain>
    </source>
</reference>
<evidence type="ECO:0000313" key="2">
    <source>
        <dbReference type="EMBL" id="ANU74901.1"/>
    </source>
</evidence>
<organism evidence="2 3">
    <name type="scientific">Blautia pseudococcoides</name>
    <dbReference type="NCBI Taxonomy" id="1796616"/>
    <lineage>
        <taxon>Bacteria</taxon>
        <taxon>Bacillati</taxon>
        <taxon>Bacillota</taxon>
        <taxon>Clostridia</taxon>
        <taxon>Lachnospirales</taxon>
        <taxon>Lachnospiraceae</taxon>
        <taxon>Blautia</taxon>
    </lineage>
</organism>
<dbReference type="STRING" id="1796616.A4V09_03475"/>
<dbReference type="EMBL" id="CP015405">
    <property type="protein sequence ID" value="ANU74901.1"/>
    <property type="molecule type" value="Genomic_DNA"/>
</dbReference>
<dbReference type="KEGG" id="byl:A4V09_03475"/>
<keyword evidence="3" id="KW-1185">Reference proteome</keyword>
<dbReference type="OrthoDB" id="9804099at2"/>
<gene>
    <name evidence="2" type="ORF">A4V09_03475</name>
</gene>
<sequence>MKECRRSKAQLMQLINEVSFAVNDMNLYLDTHPDDKSAMEFMCDKIRIREEALKEYAMYYGPLTIATADDDCSNSWDWVMQPWPWE</sequence>